<dbReference type="OrthoDB" id="3267646at2"/>
<evidence type="ECO:0000313" key="3">
    <source>
        <dbReference type="Proteomes" id="UP000006242"/>
    </source>
</evidence>
<keyword evidence="3" id="KW-1185">Reference proteome</keyword>
<organism evidence="2 3">
    <name type="scientific">Salinisphaera shabanensis E1L3A</name>
    <dbReference type="NCBI Taxonomy" id="1033802"/>
    <lineage>
        <taxon>Bacteria</taxon>
        <taxon>Pseudomonadati</taxon>
        <taxon>Pseudomonadota</taxon>
        <taxon>Gammaproteobacteria</taxon>
        <taxon>Salinisphaerales</taxon>
        <taxon>Salinisphaeraceae</taxon>
        <taxon>Salinisphaera</taxon>
    </lineage>
</organism>
<feature type="transmembrane region" description="Helical" evidence="1">
    <location>
        <begin position="106"/>
        <end position="126"/>
    </location>
</feature>
<accession>U2E187</accession>
<dbReference type="Proteomes" id="UP000006242">
    <property type="component" value="Unassembled WGS sequence"/>
</dbReference>
<dbReference type="PANTHER" id="PTHR36974:SF1">
    <property type="entry name" value="DOXX FAMILY MEMBRANE PROTEIN"/>
    <property type="match status" value="1"/>
</dbReference>
<dbReference type="PANTHER" id="PTHR36974">
    <property type="entry name" value="MEMBRANE PROTEIN-RELATED"/>
    <property type="match status" value="1"/>
</dbReference>
<keyword evidence="1" id="KW-1133">Transmembrane helix</keyword>
<evidence type="ECO:0000313" key="2">
    <source>
        <dbReference type="EMBL" id="ERJ17681.1"/>
    </source>
</evidence>
<feature type="transmembrane region" description="Helical" evidence="1">
    <location>
        <begin position="12"/>
        <end position="33"/>
    </location>
</feature>
<keyword evidence="1" id="KW-0812">Transmembrane</keyword>
<dbReference type="eggNOG" id="COG4270">
    <property type="taxonomic scope" value="Bacteria"/>
</dbReference>
<comment type="caution">
    <text evidence="2">The sequence shown here is derived from an EMBL/GenBank/DDBJ whole genome shotgun (WGS) entry which is preliminary data.</text>
</comment>
<reference evidence="2 3" key="1">
    <citation type="journal article" date="2011" name="J. Bacteriol.">
        <title>Genome sequence of Salinisphaera shabanensis, a gammaproteobacterium from the harsh, variable environment of the brine-seawater interface of the Shaban Deep in the Red Sea.</title>
        <authorList>
            <person name="Antunes A."/>
            <person name="Alam I."/>
            <person name="Bajic V.B."/>
            <person name="Stingl U."/>
        </authorList>
    </citation>
    <scope>NUCLEOTIDE SEQUENCE [LARGE SCALE GENOMIC DNA]</scope>
    <source>
        <strain evidence="2 3">E1L3A</strain>
    </source>
</reference>
<name>U2E187_9GAMM</name>
<sequence>MSHALSTHSRTHLLALLGIAAFFFASGIGHFMFPDLFLAIVPDYIPMPALMVAISGLGELLGAIGILMRRTRRIAGFGLLLLTLAVFPANIYMAQNPEQFSQFAPWLLYARLPLQLVILVWIGFAMRRARSGYGDFY</sequence>
<feature type="transmembrane region" description="Helical" evidence="1">
    <location>
        <begin position="74"/>
        <end position="94"/>
    </location>
</feature>
<evidence type="ECO:0000256" key="1">
    <source>
        <dbReference type="SAM" id="Phobius"/>
    </source>
</evidence>
<keyword evidence="1" id="KW-0472">Membrane</keyword>
<dbReference type="AlphaFoldDB" id="U2E187"/>
<dbReference type="EMBL" id="AFNV02000031">
    <property type="protein sequence ID" value="ERJ17681.1"/>
    <property type="molecule type" value="Genomic_DNA"/>
</dbReference>
<feature type="transmembrane region" description="Helical" evidence="1">
    <location>
        <begin position="45"/>
        <end position="67"/>
    </location>
</feature>
<gene>
    <name evidence="2" type="ORF">SSPSH_003527</name>
</gene>
<reference evidence="2 3" key="2">
    <citation type="journal article" date="2013" name="PLoS ONE">
        <title>INDIGO - INtegrated Data Warehouse of MIcrobial GenOmes with Examples from the Red Sea Extremophiles.</title>
        <authorList>
            <person name="Alam I."/>
            <person name="Antunes A."/>
            <person name="Kamau A.A."/>
            <person name="Ba Alawi W."/>
            <person name="Kalkatawi M."/>
            <person name="Stingl U."/>
            <person name="Bajic V.B."/>
        </authorList>
    </citation>
    <scope>NUCLEOTIDE SEQUENCE [LARGE SCALE GENOMIC DNA]</scope>
    <source>
        <strain evidence="2 3">E1L3A</strain>
    </source>
</reference>
<protein>
    <submittedName>
        <fullName evidence="2">DoxX family protein</fullName>
    </submittedName>
</protein>
<dbReference type="RefSeq" id="WP_006914740.1">
    <property type="nucleotide sequence ID" value="NZ_AFNV02000031.1"/>
</dbReference>
<proteinExistence type="predicted"/>